<keyword evidence="6 7" id="KW-0472">Membrane</keyword>
<feature type="transmembrane region" description="Helical" evidence="7">
    <location>
        <begin position="229"/>
        <end position="254"/>
    </location>
</feature>
<keyword evidence="9" id="KW-1185">Reference proteome</keyword>
<feature type="transmembrane region" description="Helical" evidence="7">
    <location>
        <begin position="138"/>
        <end position="171"/>
    </location>
</feature>
<dbReference type="Pfam" id="PF02417">
    <property type="entry name" value="Chromate_transp"/>
    <property type="match status" value="2"/>
</dbReference>
<accession>A0ABT8SSV8</accession>
<dbReference type="Proteomes" id="UP001169006">
    <property type="component" value="Unassembled WGS sequence"/>
</dbReference>
<feature type="transmembrane region" description="Helical" evidence="7">
    <location>
        <begin position="113"/>
        <end position="132"/>
    </location>
</feature>
<evidence type="ECO:0000256" key="5">
    <source>
        <dbReference type="ARBA" id="ARBA00022989"/>
    </source>
</evidence>
<evidence type="ECO:0000256" key="6">
    <source>
        <dbReference type="ARBA" id="ARBA00023136"/>
    </source>
</evidence>
<evidence type="ECO:0000256" key="3">
    <source>
        <dbReference type="ARBA" id="ARBA00022475"/>
    </source>
</evidence>
<dbReference type="PANTHER" id="PTHR33567">
    <property type="entry name" value="CHROMATE ION TRANSPORTER (EUROFUNG)"/>
    <property type="match status" value="1"/>
</dbReference>
<feature type="transmembrane region" description="Helical" evidence="7">
    <location>
        <begin position="300"/>
        <end position="324"/>
    </location>
</feature>
<dbReference type="InterPro" id="IPR003370">
    <property type="entry name" value="Chromate_transpt"/>
</dbReference>
<comment type="similarity">
    <text evidence="2">Belongs to the chromate ion transporter (CHR) (TC 2.A.51) family.</text>
</comment>
<organism evidence="8 9">
    <name type="scientific">Rhizobium oryzicola</name>
    <dbReference type="NCBI Taxonomy" id="1232668"/>
    <lineage>
        <taxon>Bacteria</taxon>
        <taxon>Pseudomonadati</taxon>
        <taxon>Pseudomonadota</taxon>
        <taxon>Alphaproteobacteria</taxon>
        <taxon>Hyphomicrobiales</taxon>
        <taxon>Rhizobiaceae</taxon>
        <taxon>Rhizobium/Agrobacterium group</taxon>
        <taxon>Rhizobium</taxon>
    </lineage>
</organism>
<comment type="caution">
    <text evidence="8">The sequence shown here is derived from an EMBL/GenBank/DDBJ whole genome shotgun (WGS) entry which is preliminary data.</text>
</comment>
<comment type="subcellular location">
    <subcellularLocation>
        <location evidence="1">Cell membrane</location>
        <topology evidence="1">Multi-pass membrane protein</topology>
    </subcellularLocation>
</comment>
<dbReference type="EMBL" id="JAUKWQ010000001">
    <property type="protein sequence ID" value="MDO1581164.1"/>
    <property type="molecule type" value="Genomic_DNA"/>
</dbReference>
<sequence length="432" mass="45609">MPSFAEMTKVFARVGLLGFGGPAGQIAMMHRALVEERRWLSEERFLHALNYCMLLPGPEAQQLATYAGWLLHGVRGGIVAGLLFVLPGLAVIIALSAAYALHQDASWLNGLFFGLKAAVLSIVLQAVVRLAAKTLKTPFLRAIAVLAFIALFVLALPFPLVVLGAGVAGYLRARRSGVEKTAAQTPAVDRPPLLQSLASLLFWVAVWQLPLLILWLLGGGGGLSSMFAFFSQMALVTFGGAYAVLAYVAQVAVAQYHWLKPGEMLDGLALAETTPGPLVLVLSFVGFMVGYRTVPGIDPVLGGILGSLLTAWATFVPSFIWIFAGAPYIERLRGNASLSAALSAITAAVVGVIANLALWFGLHVLFAEVRHLAFFGGEAAPGISWPLPASLNIAALALFAVSALLLLRLKVGMVKVLAMTAAAGLLLHLLGL</sequence>
<keyword evidence="3" id="KW-1003">Cell membrane</keyword>
<name>A0ABT8SSV8_9HYPH</name>
<keyword evidence="4 7" id="KW-0812">Transmembrane</keyword>
<protein>
    <submittedName>
        <fullName evidence="8">Chromate efflux transporter</fullName>
    </submittedName>
</protein>
<evidence type="ECO:0000313" key="9">
    <source>
        <dbReference type="Proteomes" id="UP001169006"/>
    </source>
</evidence>
<feature type="transmembrane region" description="Helical" evidence="7">
    <location>
        <begin position="414"/>
        <end position="431"/>
    </location>
</feature>
<gene>
    <name evidence="8" type="primary">chrA</name>
    <name evidence="8" type="ORF">Q2T52_03565</name>
</gene>
<evidence type="ECO:0000256" key="2">
    <source>
        <dbReference type="ARBA" id="ARBA00005262"/>
    </source>
</evidence>
<reference evidence="8" key="1">
    <citation type="journal article" date="2015" name="Int. J. Syst. Evol. Microbiol.">
        <title>Rhizobium oryzicola sp. nov., potential plant-growth-promoting endophytic bacteria isolated from rice roots.</title>
        <authorList>
            <person name="Zhang X.X."/>
            <person name="Gao J.S."/>
            <person name="Cao Y.H."/>
            <person name="Sheirdil R.A."/>
            <person name="Wang X.C."/>
            <person name="Zhang L."/>
        </authorList>
    </citation>
    <scope>NUCLEOTIDE SEQUENCE</scope>
    <source>
        <strain evidence="8">05753</strain>
    </source>
</reference>
<dbReference type="PANTHER" id="PTHR33567:SF3">
    <property type="entry name" value="CHROMATE ION TRANSPORTER (EUROFUNG)"/>
    <property type="match status" value="1"/>
</dbReference>
<dbReference type="PIRSF" id="PIRSF004810">
    <property type="entry name" value="ChrA"/>
    <property type="match status" value="1"/>
</dbReference>
<feature type="transmembrane region" description="Helical" evidence="7">
    <location>
        <begin position="336"/>
        <end position="362"/>
    </location>
</feature>
<dbReference type="NCBIfam" id="TIGR00937">
    <property type="entry name" value="2A51"/>
    <property type="match status" value="1"/>
</dbReference>
<keyword evidence="5 7" id="KW-1133">Transmembrane helix</keyword>
<evidence type="ECO:0000256" key="1">
    <source>
        <dbReference type="ARBA" id="ARBA00004651"/>
    </source>
</evidence>
<feature type="transmembrane region" description="Helical" evidence="7">
    <location>
        <begin position="78"/>
        <end position="101"/>
    </location>
</feature>
<evidence type="ECO:0000313" key="8">
    <source>
        <dbReference type="EMBL" id="MDO1581164.1"/>
    </source>
</evidence>
<dbReference type="RefSeq" id="WP_302075291.1">
    <property type="nucleotide sequence ID" value="NZ_JAUKWQ010000001.1"/>
</dbReference>
<feature type="transmembrane region" description="Helical" evidence="7">
    <location>
        <begin position="382"/>
        <end position="407"/>
    </location>
</feature>
<feature type="transmembrane region" description="Helical" evidence="7">
    <location>
        <begin position="192"/>
        <end position="217"/>
    </location>
</feature>
<evidence type="ECO:0000256" key="4">
    <source>
        <dbReference type="ARBA" id="ARBA00022692"/>
    </source>
</evidence>
<proteinExistence type="inferred from homology"/>
<dbReference type="InterPro" id="IPR014047">
    <property type="entry name" value="Chr_Tranpt_l_chain"/>
</dbReference>
<evidence type="ECO:0000256" key="7">
    <source>
        <dbReference type="SAM" id="Phobius"/>
    </source>
</evidence>
<reference evidence="8" key="2">
    <citation type="submission" date="2023-07" db="EMBL/GenBank/DDBJ databases">
        <authorList>
            <person name="Sun H."/>
        </authorList>
    </citation>
    <scope>NUCLEOTIDE SEQUENCE</scope>
    <source>
        <strain evidence="8">05753</strain>
    </source>
</reference>
<feature type="transmembrane region" description="Helical" evidence="7">
    <location>
        <begin position="275"/>
        <end position="294"/>
    </location>
</feature>